<evidence type="ECO:0000313" key="12">
    <source>
        <dbReference type="Proteomes" id="UP000663828"/>
    </source>
</evidence>
<feature type="domain" description="Enoyl reductase (ER)" evidence="9">
    <location>
        <begin position="13"/>
        <end position="347"/>
    </location>
</feature>
<dbReference type="InterPro" id="IPR020843">
    <property type="entry name" value="ER"/>
</dbReference>
<dbReference type="CDD" id="cd08233">
    <property type="entry name" value="butanediol_DH_like"/>
    <property type="match status" value="1"/>
</dbReference>
<dbReference type="InterPro" id="IPR013154">
    <property type="entry name" value="ADH-like_N"/>
</dbReference>
<evidence type="ECO:0000256" key="6">
    <source>
        <dbReference type="ARBA" id="ARBA00023027"/>
    </source>
</evidence>
<evidence type="ECO:0000256" key="3">
    <source>
        <dbReference type="ARBA" id="ARBA00022723"/>
    </source>
</evidence>
<keyword evidence="12" id="KW-1185">Reference proteome</keyword>
<accession>A0A814FMW7</accession>
<sequence>MGISSMKAARYYDRNDIRVEEMSVPLVGKKQVKIEVKYAGICVADVHEYLHGPIFIPMKQPYLPNGHHGVTTMGREFSGVVVELGDDVKRTDIQIGDRVVVEPLVRNQDKSSVAEPIGCIGLSCNGAFAKYVVVDDYMVHKIPDAITFEQGALVEPAAVAVHAVKCSNLQPEETCVIFGAGPIGLLCLQSALAFGVTRIIIVDIVDKRLEKARELGATLVINGKDTNICQQIKDYTNGAGTHVYFDAAGTESTFATGISCLRRGGRAILIAVFPKPLTFDAMDIVTREISIRGISDYQNAFGEAIQLINNKNMDVERIVSKKIKLDDIVKDGFDTLSSDLSHIKILIDIGSD</sequence>
<comment type="cofactor">
    <cofactor evidence="1">
        <name>Zn(2+)</name>
        <dbReference type="ChEBI" id="CHEBI:29105"/>
    </cofactor>
</comment>
<reference evidence="10" key="1">
    <citation type="submission" date="2021-02" db="EMBL/GenBank/DDBJ databases">
        <authorList>
            <person name="Nowell W R."/>
        </authorList>
    </citation>
    <scope>NUCLEOTIDE SEQUENCE</scope>
</reference>
<evidence type="ECO:0000256" key="8">
    <source>
        <dbReference type="ARBA" id="ARBA00032485"/>
    </source>
</evidence>
<dbReference type="PANTHER" id="PTHR43161:SF23">
    <property type="entry name" value="(R,R)-BUTANEDIOL DEHYDROGENASE-RELATED"/>
    <property type="match status" value="1"/>
</dbReference>
<evidence type="ECO:0000313" key="11">
    <source>
        <dbReference type="EMBL" id="CAF1363739.1"/>
    </source>
</evidence>
<dbReference type="Gene3D" id="3.40.50.720">
    <property type="entry name" value="NAD(P)-binding Rossmann-like Domain"/>
    <property type="match status" value="1"/>
</dbReference>
<evidence type="ECO:0000256" key="4">
    <source>
        <dbReference type="ARBA" id="ARBA00022833"/>
    </source>
</evidence>
<dbReference type="InterPro" id="IPR036291">
    <property type="entry name" value="NAD(P)-bd_dom_sf"/>
</dbReference>
<dbReference type="Proteomes" id="UP000663852">
    <property type="component" value="Unassembled WGS sequence"/>
</dbReference>
<dbReference type="EMBL" id="CAJNOJ010000278">
    <property type="protein sequence ID" value="CAF1363739.1"/>
    <property type="molecule type" value="Genomic_DNA"/>
</dbReference>
<evidence type="ECO:0000256" key="1">
    <source>
        <dbReference type="ARBA" id="ARBA00001947"/>
    </source>
</evidence>
<dbReference type="InterPro" id="IPR011032">
    <property type="entry name" value="GroES-like_sf"/>
</dbReference>
<dbReference type="Gene3D" id="3.90.180.10">
    <property type="entry name" value="Medium-chain alcohol dehydrogenases, catalytic domain"/>
    <property type="match status" value="1"/>
</dbReference>
<dbReference type="SUPFAM" id="SSF50129">
    <property type="entry name" value="GroES-like"/>
    <property type="match status" value="1"/>
</dbReference>
<keyword evidence="5" id="KW-0560">Oxidoreductase</keyword>
<comment type="caution">
    <text evidence="10">The sequence shown here is derived from an EMBL/GenBank/DDBJ whole genome shotgun (WGS) entry which is preliminary data.</text>
</comment>
<protein>
    <recommendedName>
        <fullName evidence="7">Sorbitol dehydrogenase</fullName>
    </recommendedName>
    <alternativeName>
        <fullName evidence="8">Polyol dehydrogenase</fullName>
    </alternativeName>
</protein>
<dbReference type="OrthoDB" id="3941538at2759"/>
<dbReference type="SUPFAM" id="SSF51735">
    <property type="entry name" value="NAD(P)-binding Rossmann-fold domains"/>
    <property type="match status" value="1"/>
</dbReference>
<dbReference type="SMART" id="SM00829">
    <property type="entry name" value="PKS_ER"/>
    <property type="match status" value="1"/>
</dbReference>
<keyword evidence="3" id="KW-0479">Metal-binding</keyword>
<evidence type="ECO:0000256" key="5">
    <source>
        <dbReference type="ARBA" id="ARBA00023002"/>
    </source>
</evidence>
<dbReference type="GO" id="GO:0046872">
    <property type="term" value="F:metal ion binding"/>
    <property type="evidence" value="ECO:0007669"/>
    <property type="project" value="UniProtKB-KW"/>
</dbReference>
<proteinExistence type="inferred from homology"/>
<dbReference type="Pfam" id="PF08240">
    <property type="entry name" value="ADH_N"/>
    <property type="match status" value="1"/>
</dbReference>
<dbReference type="PANTHER" id="PTHR43161">
    <property type="entry name" value="SORBITOL DEHYDROGENASE"/>
    <property type="match status" value="1"/>
</dbReference>
<gene>
    <name evidence="11" type="ORF">EDS130_LOCUS33973</name>
    <name evidence="10" type="ORF">XAT740_LOCUS12248</name>
</gene>
<dbReference type="AlphaFoldDB" id="A0A814FMW7"/>
<dbReference type="EMBL" id="CAJNOR010000689">
    <property type="protein sequence ID" value="CAF0982302.1"/>
    <property type="molecule type" value="Genomic_DNA"/>
</dbReference>
<comment type="similarity">
    <text evidence="2">Belongs to the zinc-containing alcohol dehydrogenase family.</text>
</comment>
<dbReference type="Pfam" id="PF00107">
    <property type="entry name" value="ADH_zinc_N"/>
    <property type="match status" value="1"/>
</dbReference>
<evidence type="ECO:0000313" key="10">
    <source>
        <dbReference type="EMBL" id="CAF0982302.1"/>
    </source>
</evidence>
<keyword evidence="6" id="KW-0520">NAD</keyword>
<dbReference type="FunFam" id="3.40.50.720:FF:000068">
    <property type="entry name" value="Sorbitol dehydrogenase"/>
    <property type="match status" value="1"/>
</dbReference>
<evidence type="ECO:0000256" key="2">
    <source>
        <dbReference type="ARBA" id="ARBA00008072"/>
    </source>
</evidence>
<dbReference type="InterPro" id="IPR013149">
    <property type="entry name" value="ADH-like_C"/>
</dbReference>
<dbReference type="Proteomes" id="UP000663828">
    <property type="component" value="Unassembled WGS sequence"/>
</dbReference>
<name>A0A814FMW7_ADIRI</name>
<dbReference type="GO" id="GO:0016491">
    <property type="term" value="F:oxidoreductase activity"/>
    <property type="evidence" value="ECO:0007669"/>
    <property type="project" value="UniProtKB-KW"/>
</dbReference>
<organism evidence="10 12">
    <name type="scientific">Adineta ricciae</name>
    <name type="common">Rotifer</name>
    <dbReference type="NCBI Taxonomy" id="249248"/>
    <lineage>
        <taxon>Eukaryota</taxon>
        <taxon>Metazoa</taxon>
        <taxon>Spiralia</taxon>
        <taxon>Gnathifera</taxon>
        <taxon>Rotifera</taxon>
        <taxon>Eurotatoria</taxon>
        <taxon>Bdelloidea</taxon>
        <taxon>Adinetida</taxon>
        <taxon>Adinetidae</taxon>
        <taxon>Adineta</taxon>
    </lineage>
</organism>
<evidence type="ECO:0000259" key="9">
    <source>
        <dbReference type="SMART" id="SM00829"/>
    </source>
</evidence>
<evidence type="ECO:0000256" key="7">
    <source>
        <dbReference type="ARBA" id="ARBA00026132"/>
    </source>
</evidence>
<keyword evidence="4" id="KW-0862">Zinc</keyword>